<evidence type="ECO:0000256" key="1">
    <source>
        <dbReference type="SAM" id="MobiDB-lite"/>
    </source>
</evidence>
<proteinExistence type="predicted"/>
<organism evidence="2 3">
    <name type="scientific">Aspergillus ochraceoroseus IBT 24754</name>
    <dbReference type="NCBI Taxonomy" id="1392256"/>
    <lineage>
        <taxon>Eukaryota</taxon>
        <taxon>Fungi</taxon>
        <taxon>Dikarya</taxon>
        <taxon>Ascomycota</taxon>
        <taxon>Pezizomycotina</taxon>
        <taxon>Eurotiomycetes</taxon>
        <taxon>Eurotiomycetidae</taxon>
        <taxon>Eurotiales</taxon>
        <taxon>Aspergillaceae</taxon>
        <taxon>Aspergillus</taxon>
        <taxon>Aspergillus subgen. Nidulantes</taxon>
    </lineage>
</organism>
<feature type="compositionally biased region" description="Low complexity" evidence="1">
    <location>
        <begin position="119"/>
        <end position="135"/>
    </location>
</feature>
<accession>A0A2T5M449</accession>
<dbReference type="AlphaFoldDB" id="A0A2T5M449"/>
<dbReference type="Proteomes" id="UP000244073">
    <property type="component" value="Unassembled WGS sequence"/>
</dbReference>
<sequence>MLSTLEQIAARSIHISTKPPPRSLAETKLILAALQKFGEVVTFRNLRYDTTNTSASKNSTTVVIFDSAASATQATESSPLLVALPPQTQIQTQIQNLNLNSSPTQTPPPPPPSTDTDTDTNTNTNTNTNTTTNQPRIATPTPTGTRPTHLTCYIAPSHHNHESALKRNPFYTRFELDQSSAIYRDLVENTGIPRPELADVPTARKEFLPMNDRKRAHYSTVRMGGGSLMGLYRDGAARAQRRKGSQGEGGLHGREGEGEEVFEDGDGNEKGKAKKVG</sequence>
<name>A0A2T5M449_9EURO</name>
<evidence type="ECO:0000313" key="2">
    <source>
        <dbReference type="EMBL" id="PTU23310.1"/>
    </source>
</evidence>
<gene>
    <name evidence="2" type="ORF">P175DRAFT_0508017</name>
</gene>
<dbReference type="OrthoDB" id="5367448at2759"/>
<feature type="compositionally biased region" description="Acidic residues" evidence="1">
    <location>
        <begin position="257"/>
        <end position="266"/>
    </location>
</feature>
<protein>
    <submittedName>
        <fullName evidence="2">Uncharacterized protein</fullName>
    </submittedName>
</protein>
<dbReference type="EMBL" id="MSFN02000002">
    <property type="protein sequence ID" value="PTU23310.1"/>
    <property type="molecule type" value="Genomic_DNA"/>
</dbReference>
<reference evidence="2 3" key="1">
    <citation type="journal article" date="2018" name="Proc. Natl. Acad. Sci. U.S.A.">
        <title>Linking secondary metabolites to gene clusters through genome sequencing of six diverse Aspergillus species.</title>
        <authorList>
            <person name="Kaerboelling I."/>
            <person name="Vesth T.C."/>
            <person name="Frisvad J.C."/>
            <person name="Nybo J.L."/>
            <person name="Theobald S."/>
            <person name="Kuo A."/>
            <person name="Bowyer P."/>
            <person name="Matsuda Y."/>
            <person name="Mondo S."/>
            <person name="Lyhne E.K."/>
            <person name="Kogle M.E."/>
            <person name="Clum A."/>
            <person name="Lipzen A."/>
            <person name="Salamov A."/>
            <person name="Ngan C.Y."/>
            <person name="Daum C."/>
            <person name="Chiniquy J."/>
            <person name="Barry K."/>
            <person name="LaButti K."/>
            <person name="Haridas S."/>
            <person name="Simmons B.A."/>
            <person name="Magnuson J.K."/>
            <person name="Mortensen U.H."/>
            <person name="Larsen T.O."/>
            <person name="Grigoriev I.V."/>
            <person name="Baker S.E."/>
            <person name="Andersen M.R."/>
        </authorList>
    </citation>
    <scope>NUCLEOTIDE SEQUENCE [LARGE SCALE GENOMIC DNA]</scope>
    <source>
        <strain evidence="2 3">IBT 24754</strain>
    </source>
</reference>
<dbReference type="RefSeq" id="XP_040754702.1">
    <property type="nucleotide sequence ID" value="XM_040898306.1"/>
</dbReference>
<feature type="region of interest" description="Disordered" evidence="1">
    <location>
        <begin position="99"/>
        <end position="146"/>
    </location>
</feature>
<feature type="region of interest" description="Disordered" evidence="1">
    <location>
        <begin position="236"/>
        <end position="277"/>
    </location>
</feature>
<evidence type="ECO:0000313" key="3">
    <source>
        <dbReference type="Proteomes" id="UP000244073"/>
    </source>
</evidence>
<comment type="caution">
    <text evidence="2">The sequence shown here is derived from an EMBL/GenBank/DDBJ whole genome shotgun (WGS) entry which is preliminary data.</text>
</comment>
<dbReference type="VEuPathDB" id="FungiDB:P175DRAFT_0508017"/>
<dbReference type="GeneID" id="63815188"/>